<evidence type="ECO:0000313" key="7">
    <source>
        <dbReference type="Ensembl" id="ENSLACP00000011145.1"/>
    </source>
</evidence>
<dbReference type="EMBL" id="AFYH01161300">
    <property type="status" value="NOT_ANNOTATED_CDS"/>
    <property type="molecule type" value="Genomic_DNA"/>
</dbReference>
<dbReference type="InterPro" id="IPR031470">
    <property type="entry name" value="CEP63/Deup1_N"/>
</dbReference>
<keyword evidence="3 4" id="KW-0175">Coiled coil</keyword>
<dbReference type="eggNOG" id="ENOG502QRYU">
    <property type="taxonomic scope" value="Eukaryota"/>
</dbReference>
<dbReference type="Pfam" id="PF17045">
    <property type="entry name" value="CEP63"/>
    <property type="match status" value="1"/>
</dbReference>
<accession>H3ANC4</accession>
<evidence type="ECO:0000256" key="5">
    <source>
        <dbReference type="SAM" id="MobiDB-lite"/>
    </source>
</evidence>
<evidence type="ECO:0000256" key="3">
    <source>
        <dbReference type="ARBA" id="ARBA00023054"/>
    </source>
</evidence>
<dbReference type="EMBL" id="AFYH01161299">
    <property type="status" value="NOT_ANNOTATED_CDS"/>
    <property type="molecule type" value="Genomic_DNA"/>
</dbReference>
<dbReference type="EMBL" id="AFYH01161301">
    <property type="status" value="NOT_ANNOTATED_CDS"/>
    <property type="molecule type" value="Genomic_DNA"/>
</dbReference>
<dbReference type="STRING" id="7897.ENSLACP00000011145"/>
<protein>
    <submittedName>
        <fullName evidence="7">Centrosomal protein 63</fullName>
    </submittedName>
</protein>
<feature type="domain" description="CEP63/Deup1 N-terminal" evidence="6">
    <location>
        <begin position="2"/>
        <end position="263"/>
    </location>
</feature>
<name>H3ANC4_LATCH</name>
<dbReference type="FunCoup" id="H3ANC4">
    <property type="interactions" value="1050"/>
</dbReference>
<feature type="coiled-coil region" evidence="4">
    <location>
        <begin position="211"/>
        <end position="259"/>
    </location>
</feature>
<dbReference type="Ensembl" id="ENSLACT00000011228.1">
    <property type="protein sequence ID" value="ENSLACP00000011145.1"/>
    <property type="gene ID" value="ENSLACG00000009807.1"/>
</dbReference>
<comment type="subcellular location">
    <subcellularLocation>
        <location evidence="1">Cytoplasm</location>
    </subcellularLocation>
</comment>
<feature type="region of interest" description="Disordered" evidence="5">
    <location>
        <begin position="584"/>
        <end position="652"/>
    </location>
</feature>
<dbReference type="PANTHER" id="PTHR18875:SF3">
    <property type="entry name" value="CENTROSOMAL PROTEIN OF 63 KDA"/>
    <property type="match status" value="1"/>
</dbReference>
<feature type="coiled-coil region" evidence="4">
    <location>
        <begin position="333"/>
        <end position="388"/>
    </location>
</feature>
<dbReference type="EMBL" id="AFYH01161302">
    <property type="status" value="NOT_ANNOTATED_CDS"/>
    <property type="molecule type" value="Genomic_DNA"/>
</dbReference>
<dbReference type="GO" id="GO:0005737">
    <property type="term" value="C:cytoplasm"/>
    <property type="evidence" value="ECO:0007669"/>
    <property type="project" value="UniProtKB-SubCell"/>
</dbReference>
<proteinExistence type="predicted"/>
<evidence type="ECO:0000256" key="1">
    <source>
        <dbReference type="ARBA" id="ARBA00004496"/>
    </source>
</evidence>
<dbReference type="PANTHER" id="PTHR18875">
    <property type="entry name" value="SARCOMA ANTIGEN NY-SAR-24/CYTOSKELETAL PROTEIN SOJO"/>
    <property type="match status" value="1"/>
</dbReference>
<sequence>PSCELELQELMRQIDIMVAQKKVEWDAELQGMEARLDLREQELAAARATLEQKHKEVGMLRQQLEELEKGKQDLVLQYEEQLTSFREELAKLKRSYEKLQRKLLKESREETRSRAEDRSEVGRLCKKIEEFRQKSLEWERQRLQYQQQVVTLEAHRKTLAEQYEQIQQTVSYQSRKQLLEQSGTASQSEVQHLRSQLERANDTICACELTVEGLNMSVEDLSAANQRLTEEQERIQEELRQSQIQLQVLVEEKGELKETLKAQKEFIRSASFHQNQLKKELARTKEALQTREHHSSRSMEASPEERWDLELVARMRSEEERLPIQLEASRKIEKSLQAEVARLQTSLESANTKCIELNGDVIRSHEEMRRIEEEHSRCKLQVKKYKAQIIIKMHTLNNSLGGLAIKVNQALSLGDLKTTTTASLAGQCLKTNIKERKKTEKEEERKKERKVTQVQLETLRIENQHLAEILEKVESQTARKQEVSLSDLRDSYVASLSNLEQENQQLKKELAEVGAKLEVSVQACQDKYQSVLQLTQSKLAEMRSTEDRRIKELQQRHQEEMKKLQADMEETTQRYEEEIRKLRAQRLPPGSSPHATGADGPAQHSSNSTSSLESLHRVASASPHPDGNEADFSDSASVESLPLSHLEEFLPL</sequence>
<dbReference type="HOGENOM" id="CLU_027471_0_0_1"/>
<dbReference type="GO" id="GO:0007099">
    <property type="term" value="P:centriole replication"/>
    <property type="evidence" value="ECO:0007669"/>
    <property type="project" value="TreeGrafter"/>
</dbReference>
<gene>
    <name evidence="7" type="primary">CEP63</name>
</gene>
<evidence type="ECO:0000259" key="6">
    <source>
        <dbReference type="Pfam" id="PF17045"/>
    </source>
</evidence>
<dbReference type="Proteomes" id="UP000008672">
    <property type="component" value="Unassembled WGS sequence"/>
</dbReference>
<evidence type="ECO:0000256" key="4">
    <source>
        <dbReference type="SAM" id="Coils"/>
    </source>
</evidence>
<evidence type="ECO:0000313" key="8">
    <source>
        <dbReference type="Proteomes" id="UP000008672"/>
    </source>
</evidence>
<reference evidence="7" key="2">
    <citation type="submission" date="2025-08" db="UniProtKB">
        <authorList>
            <consortium name="Ensembl"/>
        </authorList>
    </citation>
    <scope>IDENTIFICATION</scope>
</reference>
<dbReference type="OMA" id="HYKAGLH"/>
<dbReference type="GO" id="GO:0098535">
    <property type="term" value="P:de novo centriole assembly involved in multi-ciliated epithelial cell differentiation"/>
    <property type="evidence" value="ECO:0007669"/>
    <property type="project" value="TreeGrafter"/>
</dbReference>
<feature type="coiled-coil region" evidence="4">
    <location>
        <begin position="29"/>
        <end position="169"/>
    </location>
</feature>
<dbReference type="AlphaFoldDB" id="H3ANC4"/>
<dbReference type="EMBL" id="AFYH01161303">
    <property type="status" value="NOT_ANNOTATED_CDS"/>
    <property type="molecule type" value="Genomic_DNA"/>
</dbReference>
<dbReference type="GO" id="GO:0005814">
    <property type="term" value="C:centriole"/>
    <property type="evidence" value="ECO:0007669"/>
    <property type="project" value="TreeGrafter"/>
</dbReference>
<dbReference type="InParanoid" id="H3ANC4"/>
<keyword evidence="8" id="KW-1185">Reference proteome</keyword>
<feature type="coiled-coil region" evidence="4">
    <location>
        <begin position="430"/>
        <end position="516"/>
    </location>
</feature>
<evidence type="ECO:0000256" key="2">
    <source>
        <dbReference type="ARBA" id="ARBA00022490"/>
    </source>
</evidence>
<organism evidence="7 8">
    <name type="scientific">Latimeria chalumnae</name>
    <name type="common">Coelacanth</name>
    <dbReference type="NCBI Taxonomy" id="7897"/>
    <lineage>
        <taxon>Eukaryota</taxon>
        <taxon>Metazoa</taxon>
        <taxon>Chordata</taxon>
        <taxon>Craniata</taxon>
        <taxon>Vertebrata</taxon>
        <taxon>Euteleostomi</taxon>
        <taxon>Coelacanthiformes</taxon>
        <taxon>Coelacanthidae</taxon>
        <taxon>Latimeria</taxon>
    </lineage>
</organism>
<dbReference type="Bgee" id="ENSLACG00000009807">
    <property type="expression patterns" value="Expressed in post-anal tail muscle and 6 other cell types or tissues"/>
</dbReference>
<reference evidence="8" key="1">
    <citation type="submission" date="2011-08" db="EMBL/GenBank/DDBJ databases">
        <title>The draft genome of Latimeria chalumnae.</title>
        <authorList>
            <person name="Di Palma F."/>
            <person name="Alfoldi J."/>
            <person name="Johnson J."/>
            <person name="Berlin A."/>
            <person name="Gnerre S."/>
            <person name="Jaffe D."/>
            <person name="MacCallum I."/>
            <person name="Young S."/>
            <person name="Walker B.J."/>
            <person name="Lander E."/>
            <person name="Lindblad-Toh K."/>
        </authorList>
    </citation>
    <scope>NUCLEOTIDE SEQUENCE [LARGE SCALE GENOMIC DNA]</scope>
    <source>
        <strain evidence="8">Wild caught</strain>
    </source>
</reference>
<dbReference type="GeneTree" id="ENSGT00940000153190"/>
<dbReference type="EMBL" id="AFYH01161304">
    <property type="status" value="NOT_ANNOTATED_CDS"/>
    <property type="molecule type" value="Genomic_DNA"/>
</dbReference>
<reference evidence="7" key="3">
    <citation type="submission" date="2025-09" db="UniProtKB">
        <authorList>
            <consortium name="Ensembl"/>
        </authorList>
    </citation>
    <scope>IDENTIFICATION</scope>
</reference>
<keyword evidence="2" id="KW-0963">Cytoplasm</keyword>